<evidence type="ECO:0000256" key="8">
    <source>
        <dbReference type="ARBA" id="ARBA00022741"/>
    </source>
</evidence>
<dbReference type="InterPro" id="IPR011009">
    <property type="entry name" value="Kinase-like_dom_sf"/>
</dbReference>
<dbReference type="Pfam" id="PF07714">
    <property type="entry name" value="PK_Tyr_Ser-Thr"/>
    <property type="match status" value="1"/>
</dbReference>
<comment type="similarity">
    <text evidence="15">Belongs to the adenylyl cyclase class-4/guanylyl cyclase family.</text>
</comment>
<evidence type="ECO:0000256" key="15">
    <source>
        <dbReference type="RuleBase" id="RU000405"/>
    </source>
</evidence>
<dbReference type="PROSITE" id="PS50011">
    <property type="entry name" value="PROTEIN_KINASE_DOM"/>
    <property type="match status" value="1"/>
</dbReference>
<dbReference type="CDD" id="cd07302">
    <property type="entry name" value="CHD"/>
    <property type="match status" value="1"/>
</dbReference>
<evidence type="ECO:0000313" key="22">
    <source>
        <dbReference type="Proteomes" id="UP000887566"/>
    </source>
</evidence>
<keyword evidence="14 16" id="KW-0141">cGMP biosynthesis</keyword>
<evidence type="ECO:0000256" key="14">
    <source>
        <dbReference type="ARBA" id="ARBA00023293"/>
    </source>
</evidence>
<evidence type="ECO:0000256" key="10">
    <source>
        <dbReference type="ARBA" id="ARBA00023136"/>
    </source>
</evidence>
<dbReference type="Gene3D" id="3.30.70.1230">
    <property type="entry name" value="Nucleotide cyclase"/>
    <property type="match status" value="1"/>
</dbReference>
<dbReference type="GO" id="GO:0007168">
    <property type="term" value="P:receptor guanylyl cyclase signaling pathway"/>
    <property type="evidence" value="ECO:0007669"/>
    <property type="project" value="TreeGrafter"/>
</dbReference>
<dbReference type="Proteomes" id="UP000887566">
    <property type="component" value="Unplaced"/>
</dbReference>
<dbReference type="GO" id="GO:0001653">
    <property type="term" value="F:peptide receptor activity"/>
    <property type="evidence" value="ECO:0007669"/>
    <property type="project" value="TreeGrafter"/>
</dbReference>
<dbReference type="InterPro" id="IPR001828">
    <property type="entry name" value="ANF_lig-bd_rcpt"/>
</dbReference>
<evidence type="ECO:0000256" key="2">
    <source>
        <dbReference type="ARBA" id="ARBA00004236"/>
    </source>
</evidence>
<comment type="catalytic activity">
    <reaction evidence="1 16">
        <text>GTP = 3',5'-cyclic GMP + diphosphate</text>
        <dbReference type="Rhea" id="RHEA:13665"/>
        <dbReference type="ChEBI" id="CHEBI:33019"/>
        <dbReference type="ChEBI" id="CHEBI:37565"/>
        <dbReference type="ChEBI" id="CHEBI:57746"/>
        <dbReference type="EC" id="4.6.1.2"/>
    </reaction>
</comment>
<dbReference type="Gene3D" id="3.40.50.2300">
    <property type="match status" value="2"/>
</dbReference>
<dbReference type="SUPFAM" id="SSF53822">
    <property type="entry name" value="Periplasmic binding protein-like I"/>
    <property type="match status" value="1"/>
</dbReference>
<dbReference type="Pfam" id="PF01094">
    <property type="entry name" value="ANF_receptor"/>
    <property type="match status" value="1"/>
</dbReference>
<keyword evidence="22" id="KW-1185">Reference proteome</keyword>
<evidence type="ECO:0000256" key="3">
    <source>
        <dbReference type="ARBA" id="ARBA00004479"/>
    </source>
</evidence>
<dbReference type="InterPro" id="IPR029787">
    <property type="entry name" value="Nucleotide_cyclase"/>
</dbReference>
<dbReference type="GO" id="GO:0004016">
    <property type="term" value="F:adenylate cyclase activity"/>
    <property type="evidence" value="ECO:0007669"/>
    <property type="project" value="TreeGrafter"/>
</dbReference>
<keyword evidence="11" id="KW-0675">Receptor</keyword>
<dbReference type="PANTHER" id="PTHR11920">
    <property type="entry name" value="GUANYLYL CYCLASE"/>
    <property type="match status" value="1"/>
</dbReference>
<dbReference type="SUPFAM" id="SSF55073">
    <property type="entry name" value="Nucleotide cyclase"/>
    <property type="match status" value="1"/>
</dbReference>
<evidence type="ECO:0000256" key="1">
    <source>
        <dbReference type="ARBA" id="ARBA00001436"/>
    </source>
</evidence>
<accession>A0A914WF83</accession>
<dbReference type="PROSITE" id="PS00452">
    <property type="entry name" value="GUANYLATE_CYCLASE_1"/>
    <property type="match status" value="1"/>
</dbReference>
<keyword evidence="7" id="KW-0732">Signal</keyword>
<dbReference type="WBParaSite" id="PSAMB.scaffold395size53376.g5335.t1">
    <property type="protein sequence ID" value="PSAMB.scaffold395size53376.g5335.t1"/>
    <property type="gene ID" value="PSAMB.scaffold395size53376.g5335"/>
</dbReference>
<evidence type="ECO:0000313" key="23">
    <source>
        <dbReference type="WBParaSite" id="PSAMB.scaffold395size53376.g5335.t1"/>
    </source>
</evidence>
<dbReference type="InterPro" id="IPR018297">
    <property type="entry name" value="A/G_cyclase_CS"/>
</dbReference>
<feature type="domain" description="Protein kinase" evidence="20">
    <location>
        <begin position="472"/>
        <end position="760"/>
    </location>
</feature>
<feature type="transmembrane region" description="Helical" evidence="19">
    <location>
        <begin position="419"/>
        <end position="439"/>
    </location>
</feature>
<organism evidence="22 23">
    <name type="scientific">Plectus sambesii</name>
    <dbReference type="NCBI Taxonomy" id="2011161"/>
    <lineage>
        <taxon>Eukaryota</taxon>
        <taxon>Metazoa</taxon>
        <taxon>Ecdysozoa</taxon>
        <taxon>Nematoda</taxon>
        <taxon>Chromadorea</taxon>
        <taxon>Plectida</taxon>
        <taxon>Plectina</taxon>
        <taxon>Plectoidea</taxon>
        <taxon>Plectidae</taxon>
        <taxon>Plectus</taxon>
    </lineage>
</organism>
<dbReference type="CDD" id="cd06352">
    <property type="entry name" value="PBP1_NPR_GC-like"/>
    <property type="match status" value="1"/>
</dbReference>
<evidence type="ECO:0000256" key="9">
    <source>
        <dbReference type="ARBA" id="ARBA00022989"/>
    </source>
</evidence>
<keyword evidence="8" id="KW-0547">Nucleotide-binding</keyword>
<dbReference type="GO" id="GO:0007606">
    <property type="term" value="P:sensory perception of chemical stimulus"/>
    <property type="evidence" value="ECO:0007669"/>
    <property type="project" value="UniProtKB-ARBA"/>
</dbReference>
<evidence type="ECO:0000256" key="17">
    <source>
        <dbReference type="SAM" id="Coils"/>
    </source>
</evidence>
<keyword evidence="17" id="KW-0175">Coiled coil</keyword>
<dbReference type="GO" id="GO:0004383">
    <property type="term" value="F:guanylate cyclase activity"/>
    <property type="evidence" value="ECO:0007669"/>
    <property type="project" value="UniProtKB-EC"/>
</dbReference>
<evidence type="ECO:0000256" key="18">
    <source>
        <dbReference type="SAM" id="MobiDB-lite"/>
    </source>
</evidence>
<dbReference type="GO" id="GO:0035556">
    <property type="term" value="P:intracellular signal transduction"/>
    <property type="evidence" value="ECO:0007669"/>
    <property type="project" value="InterPro"/>
</dbReference>
<evidence type="ECO:0000256" key="5">
    <source>
        <dbReference type="ARBA" id="ARBA00022475"/>
    </source>
</evidence>
<evidence type="ECO:0000256" key="7">
    <source>
        <dbReference type="ARBA" id="ARBA00022729"/>
    </source>
</evidence>
<keyword evidence="13 15" id="KW-0456">Lyase</keyword>
<dbReference type="EC" id="4.6.1.2" evidence="4 16"/>
<evidence type="ECO:0000256" key="16">
    <source>
        <dbReference type="RuleBase" id="RU003431"/>
    </source>
</evidence>
<dbReference type="Pfam" id="PF00211">
    <property type="entry name" value="Guanylate_cyc"/>
    <property type="match status" value="1"/>
</dbReference>
<dbReference type="InterPro" id="IPR000719">
    <property type="entry name" value="Prot_kinase_dom"/>
</dbReference>
<dbReference type="GO" id="GO:0004672">
    <property type="term" value="F:protein kinase activity"/>
    <property type="evidence" value="ECO:0007669"/>
    <property type="project" value="InterPro"/>
</dbReference>
<dbReference type="InterPro" id="IPR028082">
    <property type="entry name" value="Peripla_BP_I"/>
</dbReference>
<evidence type="ECO:0000256" key="13">
    <source>
        <dbReference type="ARBA" id="ARBA00023239"/>
    </source>
</evidence>
<name>A0A914WF83_9BILA</name>
<dbReference type="SMART" id="SM00044">
    <property type="entry name" value="CYCc"/>
    <property type="match status" value="1"/>
</dbReference>
<dbReference type="Gene3D" id="1.10.510.10">
    <property type="entry name" value="Transferase(Phosphotransferase) domain 1"/>
    <property type="match status" value="1"/>
</dbReference>
<feature type="domain" description="Guanylate cyclase" evidence="21">
    <location>
        <begin position="832"/>
        <end position="962"/>
    </location>
</feature>
<keyword evidence="5" id="KW-1003">Cell membrane</keyword>
<evidence type="ECO:0000256" key="4">
    <source>
        <dbReference type="ARBA" id="ARBA00012202"/>
    </source>
</evidence>
<keyword evidence="6 19" id="KW-0812">Transmembrane</keyword>
<feature type="coiled-coil region" evidence="17">
    <location>
        <begin position="769"/>
        <end position="807"/>
    </location>
</feature>
<feature type="region of interest" description="Disordered" evidence="18">
    <location>
        <begin position="471"/>
        <end position="490"/>
    </location>
</feature>
<sequence length="1012" mass="113116">MVTEEWTIIFILLTSFVSGYEVRIGHLTPPNSQIVGESSVLQMCAMNLKTQGVLPENISFKIVTMSSCTEFDGVENAAILHHNHNVTVYFGPGCSNEMLVIGRLVPRWNVPIIAHMSGDDQLEDRRLYKSLATVALTSATEIARAVAKYVGYYGWQKVGLVGSRVSHGHSSGLVSLRNTLKAHGMSVAIEIEFDQFASVEDIMKSDELNNLANNARIVVCEMGMDLHDSTNFLIAAYRSQMKTNEYVYILPWSAPILDHFPWEGANLDNPEVRLAFDNVIVFGTMVYMPLYDALYLYGLALRSAVDDAGSELVAHDGIAVWSKMIDREFVGVSGTVLMNHKAVRVPSYAAYFVRKGMLTVVMEIEAKLITHNCTSNNYGCSALIGREVFSNYWPTSDGLMPPDMPRCGFDGALCDRTSLVIGLLLGIGTVILTVLVILYRRREKQRSLQRMPWRIPRETVRMGDEINTNKSEKSLLSDSEGGAGGSHTSRLLGANMKKAIIDGTKFGVKEFTQSRNISFTQTELTTLNLLKRITHDNLNMFYGLCFNQRNEFLVMWVLCDRGSLEDILFNEELKLGQNFQSSFAKDVTRGLDFLHSSLLGVHGMMHASNCLVDSHWTVKLSDYGINTIVNDLIKHNEIKPKEKKEITKHRYLQFAPEIVKIIENTGSIPHGTPESDIYGLGMILYQVLFRVEPYHDRNETVDELLILITSQSTQMYTRPAFPRQPTYTQVLLSIIESCWLESAADRPPIKKVKKVVDSSLKSKARGTLVDEMVKMMEQYTNNLEALVKERTALLEEAQQQADRLLNQMLPKSVADDLKVGKVVAPQYYSCVTVLFSDIRGFTTLCSTSTPLQIVTFLNDLFSGFDEIISKHDAYKVETIGDAYMIVSGLPKFNGNNHVSEMSDIALKMRDFVKNFKLAHRPNEQMAVRIGFHSGSVAAGVVGRAAPRYCLFGDTVNVASRMESTGEAEKIQISTATQTLLQSFFPKFVTSPRGDVEVKGKGKCATFWLEGKK</sequence>
<proteinExistence type="inferred from homology"/>
<dbReference type="InterPro" id="IPR001245">
    <property type="entry name" value="Ser-Thr/Tyr_kinase_cat_dom"/>
</dbReference>
<dbReference type="SUPFAM" id="SSF56112">
    <property type="entry name" value="Protein kinase-like (PK-like)"/>
    <property type="match status" value="1"/>
</dbReference>
<comment type="subcellular location">
    <subcellularLocation>
        <location evidence="2">Cell membrane</location>
    </subcellularLocation>
    <subcellularLocation>
        <location evidence="3">Membrane</location>
        <topology evidence="3">Single-pass type I membrane protein</topology>
    </subcellularLocation>
</comment>
<evidence type="ECO:0000256" key="12">
    <source>
        <dbReference type="ARBA" id="ARBA00023180"/>
    </source>
</evidence>
<reference evidence="23" key="1">
    <citation type="submission" date="2022-11" db="UniProtKB">
        <authorList>
            <consortium name="WormBaseParasite"/>
        </authorList>
    </citation>
    <scope>IDENTIFICATION</scope>
</reference>
<dbReference type="PROSITE" id="PS50125">
    <property type="entry name" value="GUANYLATE_CYCLASE_2"/>
    <property type="match status" value="1"/>
</dbReference>
<dbReference type="AlphaFoldDB" id="A0A914WF83"/>
<dbReference type="PANTHER" id="PTHR11920:SF503">
    <property type="entry name" value="RECEPTOR-TYPE GUANYLATE CYCLASE GCY-9"/>
    <property type="match status" value="1"/>
</dbReference>
<dbReference type="GO" id="GO:0005886">
    <property type="term" value="C:plasma membrane"/>
    <property type="evidence" value="ECO:0007669"/>
    <property type="project" value="UniProtKB-SubCell"/>
</dbReference>
<keyword evidence="10 19" id="KW-0472">Membrane</keyword>
<evidence type="ECO:0000256" key="6">
    <source>
        <dbReference type="ARBA" id="ARBA00022692"/>
    </source>
</evidence>
<evidence type="ECO:0000256" key="19">
    <source>
        <dbReference type="SAM" id="Phobius"/>
    </source>
</evidence>
<dbReference type="InterPro" id="IPR001054">
    <property type="entry name" value="A/G_cyclase"/>
</dbReference>
<dbReference type="GO" id="GO:0005524">
    <property type="term" value="F:ATP binding"/>
    <property type="evidence" value="ECO:0007669"/>
    <property type="project" value="InterPro"/>
</dbReference>
<keyword evidence="9 19" id="KW-1133">Transmembrane helix</keyword>
<dbReference type="FunFam" id="3.30.70.1230:FF:000050">
    <property type="entry name" value="Guanylate cyclase"/>
    <property type="match status" value="1"/>
</dbReference>
<evidence type="ECO:0000259" key="20">
    <source>
        <dbReference type="PROSITE" id="PS50011"/>
    </source>
</evidence>
<keyword evidence="12" id="KW-0325">Glycoprotein</keyword>
<dbReference type="InterPro" id="IPR050401">
    <property type="entry name" value="Cyclic_nucleotide_synthase"/>
</dbReference>
<protein>
    <recommendedName>
        <fullName evidence="4 16">Guanylate cyclase</fullName>
        <ecNumber evidence="4 16">4.6.1.2</ecNumber>
    </recommendedName>
</protein>
<evidence type="ECO:0000256" key="11">
    <source>
        <dbReference type="ARBA" id="ARBA00023170"/>
    </source>
</evidence>
<evidence type="ECO:0000259" key="21">
    <source>
        <dbReference type="PROSITE" id="PS50125"/>
    </source>
</evidence>